<organism evidence="3 4">
    <name type="scientific">Ditylenchus destructor</name>
    <dbReference type="NCBI Taxonomy" id="166010"/>
    <lineage>
        <taxon>Eukaryota</taxon>
        <taxon>Metazoa</taxon>
        <taxon>Ecdysozoa</taxon>
        <taxon>Nematoda</taxon>
        <taxon>Chromadorea</taxon>
        <taxon>Rhabditida</taxon>
        <taxon>Tylenchina</taxon>
        <taxon>Tylenchomorpha</taxon>
        <taxon>Sphaerularioidea</taxon>
        <taxon>Anguinidae</taxon>
        <taxon>Anguininae</taxon>
        <taxon>Ditylenchus</taxon>
    </lineage>
</organism>
<feature type="chain" id="PRO_5042067776" evidence="2">
    <location>
        <begin position="26"/>
        <end position="325"/>
    </location>
</feature>
<dbReference type="Proteomes" id="UP001201812">
    <property type="component" value="Unassembled WGS sequence"/>
</dbReference>
<gene>
    <name evidence="3" type="ORF">DdX_12266</name>
</gene>
<dbReference type="EMBL" id="JAKKPZ010000039">
    <property type="protein sequence ID" value="KAI1707711.1"/>
    <property type="molecule type" value="Genomic_DNA"/>
</dbReference>
<evidence type="ECO:0000313" key="3">
    <source>
        <dbReference type="EMBL" id="KAI1707711.1"/>
    </source>
</evidence>
<keyword evidence="4" id="KW-1185">Reference proteome</keyword>
<evidence type="ECO:0000256" key="1">
    <source>
        <dbReference type="SAM" id="MobiDB-lite"/>
    </source>
</evidence>
<proteinExistence type="predicted"/>
<reference evidence="3" key="1">
    <citation type="submission" date="2022-01" db="EMBL/GenBank/DDBJ databases">
        <title>Genome Sequence Resource for Two Populations of Ditylenchus destructor, the Migratory Endoparasitic Phytonematode.</title>
        <authorList>
            <person name="Zhang H."/>
            <person name="Lin R."/>
            <person name="Xie B."/>
        </authorList>
    </citation>
    <scope>NUCLEOTIDE SEQUENCE</scope>
    <source>
        <strain evidence="3">BazhouSP</strain>
    </source>
</reference>
<name>A0AAD4R3L8_9BILA</name>
<sequence>MRNFSLLVLAVSGLVLCMEIASTGALSDADRKEAFAEVKVEFKGLGRGNVGSQSRFGVTLSQKEANQAVYYAVKSVCYADDDNQGKKKPIFYIGVLAELTRPDLLPAKGVIKKCAKVVEKSWIVKIPAGTPGEVEAKKEAQAAVYAYGVLQCLEYIMTLFQFHSTVTKEQQQANKSLMARFTNTRTKIGVQSKQNRVIHLGNRMKEMKEKFNFLVKYMEHNWVYIDVRLVNKAKVKTGKQTGVNEDRYLSQDNDFEPTSVRDRGTYFETSDTHWWHPSEIDGLKGGQKSLAKDIQAPPKNYDKPAPNEWDTYREKADTAVYEDEL</sequence>
<protein>
    <submittedName>
        <fullName evidence="3">Uncharacterized protein</fullName>
    </submittedName>
</protein>
<dbReference type="AlphaFoldDB" id="A0AAD4R3L8"/>
<accession>A0AAD4R3L8</accession>
<feature type="region of interest" description="Disordered" evidence="1">
    <location>
        <begin position="278"/>
        <end position="325"/>
    </location>
</feature>
<comment type="caution">
    <text evidence="3">The sequence shown here is derived from an EMBL/GenBank/DDBJ whole genome shotgun (WGS) entry which is preliminary data.</text>
</comment>
<feature type="signal peptide" evidence="2">
    <location>
        <begin position="1"/>
        <end position="25"/>
    </location>
</feature>
<keyword evidence="2" id="KW-0732">Signal</keyword>
<evidence type="ECO:0000313" key="4">
    <source>
        <dbReference type="Proteomes" id="UP001201812"/>
    </source>
</evidence>
<evidence type="ECO:0000256" key="2">
    <source>
        <dbReference type="SAM" id="SignalP"/>
    </source>
</evidence>